<sequence>MSEHTLHRDLSEYARRRQKDGPYAEDLEVDTLVVGGGFGGTYLLYELRKAGFKTVVYEAGEGFGGTWRFNSYPVTAVGSRVDSETPIYQFAIPEVYKTWTWSTNYPDYREIQAYFDHLDKVCDLSKDTAFNTVVTSAEFDSGTGKWTVGTADGRTARTKYLIIAAGFASKRFIPDYPGVDKFRGQIHHSSFWPAGGIEPAGKRVAVVGTGASGIQIIQEWAPKVEQLVVFQRTPNLTLPMGKRDMTKEQQECLYPVYDELMRLRETTFAGFIYDFVERGTFEDNPEEREALYEQLWQKAGFNIWLGNYKDSLFDPAANRLVYDFWRRKQSARIKDPRKRELLCPLEPPHPFGVKRPCLEQNFYEVVDQDNVVLIDISERSNNKIVEFTETGIRTSDGKHYEVDIIVLATGFDVGTGGITNMGLKSIHGTTLRDEWSNGAYTYLGTTIAGYPNLFSIYGPHGPTLLANGPTCVEVQGRWIRDAIKLAEKEGFKYFNPTHEASKKWKSHVIELSDASLISKTRSTYMGGSIPGKPMEPISYAGGVPAYVKEIRAVLPGWIGFETVKNLK</sequence>
<evidence type="ECO:0000313" key="9">
    <source>
        <dbReference type="EMBL" id="TPX16771.1"/>
    </source>
</evidence>
<dbReference type="GeneID" id="41979837"/>
<dbReference type="STRING" id="1093900.A0A507BIF3"/>
<evidence type="ECO:0000256" key="6">
    <source>
        <dbReference type="ARBA" id="ARBA00023002"/>
    </source>
</evidence>
<comment type="caution">
    <text evidence="9">The sequence shown here is derived from an EMBL/GenBank/DDBJ whole genome shotgun (WGS) entry which is preliminary data.</text>
</comment>
<dbReference type="PANTHER" id="PTHR43098">
    <property type="entry name" value="L-ORNITHINE N(5)-MONOOXYGENASE-RELATED"/>
    <property type="match status" value="1"/>
</dbReference>
<dbReference type="GO" id="GO:0004497">
    <property type="term" value="F:monooxygenase activity"/>
    <property type="evidence" value="ECO:0007669"/>
    <property type="project" value="UniProtKB-KW"/>
</dbReference>
<dbReference type="RefSeq" id="XP_030998482.1">
    <property type="nucleotide sequence ID" value="XM_031135226.1"/>
</dbReference>
<comment type="cofactor">
    <cofactor evidence="1">
        <name>FAD</name>
        <dbReference type="ChEBI" id="CHEBI:57692"/>
    </cofactor>
</comment>
<dbReference type="EMBL" id="SKBQ01000167">
    <property type="protein sequence ID" value="TPX16771.1"/>
    <property type="molecule type" value="Genomic_DNA"/>
</dbReference>
<dbReference type="PANTHER" id="PTHR43098:SF3">
    <property type="entry name" value="L-ORNITHINE N(5)-MONOOXYGENASE-RELATED"/>
    <property type="match status" value="1"/>
</dbReference>
<evidence type="ECO:0000313" key="10">
    <source>
        <dbReference type="Proteomes" id="UP000319257"/>
    </source>
</evidence>
<keyword evidence="3" id="KW-0285">Flavoprotein</keyword>
<dbReference type="Gene3D" id="3.50.50.60">
    <property type="entry name" value="FAD/NAD(P)-binding domain"/>
    <property type="match status" value="2"/>
</dbReference>
<accession>A0A507BIF3</accession>
<evidence type="ECO:0000259" key="8">
    <source>
        <dbReference type="Pfam" id="PF07992"/>
    </source>
</evidence>
<keyword evidence="7" id="KW-0503">Monooxygenase</keyword>
<dbReference type="Proteomes" id="UP000319257">
    <property type="component" value="Unassembled WGS sequence"/>
</dbReference>
<dbReference type="SUPFAM" id="SSF51905">
    <property type="entry name" value="FAD/NAD(P)-binding domain"/>
    <property type="match status" value="2"/>
</dbReference>
<evidence type="ECO:0000256" key="7">
    <source>
        <dbReference type="ARBA" id="ARBA00023033"/>
    </source>
</evidence>
<evidence type="ECO:0000256" key="5">
    <source>
        <dbReference type="ARBA" id="ARBA00022857"/>
    </source>
</evidence>
<gene>
    <name evidence="9" type="ORF">E0L32_012390</name>
</gene>
<name>A0A507BIF3_9PEZI</name>
<keyword evidence="5" id="KW-0521">NADP</keyword>
<dbReference type="InParanoid" id="A0A507BIF3"/>
<reference evidence="9 10" key="1">
    <citation type="submission" date="2019-06" db="EMBL/GenBank/DDBJ databases">
        <title>Draft genome sequence of the filamentous fungus Phialemoniopsis curvata isolated from diesel fuel.</title>
        <authorList>
            <person name="Varaljay V.A."/>
            <person name="Lyon W.J."/>
            <person name="Crouch A.L."/>
            <person name="Drake C.E."/>
            <person name="Hollomon J.M."/>
            <person name="Nadeau L.J."/>
            <person name="Nunn H.S."/>
            <person name="Stevenson B.S."/>
            <person name="Bojanowski C.L."/>
            <person name="Crookes-Goodson W.J."/>
        </authorList>
    </citation>
    <scope>NUCLEOTIDE SEQUENCE [LARGE SCALE GENOMIC DNA]</scope>
    <source>
        <strain evidence="9 10">D216</strain>
    </source>
</reference>
<comment type="similarity">
    <text evidence="2">Belongs to the FAD-binding monooxygenase family.</text>
</comment>
<protein>
    <recommendedName>
        <fullName evidence="8">FAD/NAD(P)-binding domain-containing protein</fullName>
    </recommendedName>
</protein>
<proteinExistence type="inferred from homology"/>
<feature type="domain" description="FAD/NAD(P)-binding" evidence="8">
    <location>
        <begin position="30"/>
        <end position="251"/>
    </location>
</feature>
<dbReference type="InterPro" id="IPR050775">
    <property type="entry name" value="FAD-binding_Monooxygenases"/>
</dbReference>
<evidence type="ECO:0000256" key="4">
    <source>
        <dbReference type="ARBA" id="ARBA00022827"/>
    </source>
</evidence>
<dbReference type="Pfam" id="PF07992">
    <property type="entry name" value="Pyr_redox_2"/>
    <property type="match status" value="1"/>
</dbReference>
<evidence type="ECO:0000256" key="3">
    <source>
        <dbReference type="ARBA" id="ARBA00022630"/>
    </source>
</evidence>
<keyword evidence="4" id="KW-0274">FAD</keyword>
<dbReference type="InterPro" id="IPR036188">
    <property type="entry name" value="FAD/NAD-bd_sf"/>
</dbReference>
<dbReference type="AlphaFoldDB" id="A0A507BIF3"/>
<dbReference type="OrthoDB" id="4983829at2759"/>
<keyword evidence="10" id="KW-1185">Reference proteome</keyword>
<evidence type="ECO:0000256" key="2">
    <source>
        <dbReference type="ARBA" id="ARBA00010139"/>
    </source>
</evidence>
<evidence type="ECO:0000256" key="1">
    <source>
        <dbReference type="ARBA" id="ARBA00001974"/>
    </source>
</evidence>
<dbReference type="InterPro" id="IPR023753">
    <property type="entry name" value="FAD/NAD-binding_dom"/>
</dbReference>
<organism evidence="9 10">
    <name type="scientific">Thyridium curvatum</name>
    <dbReference type="NCBI Taxonomy" id="1093900"/>
    <lineage>
        <taxon>Eukaryota</taxon>
        <taxon>Fungi</taxon>
        <taxon>Dikarya</taxon>
        <taxon>Ascomycota</taxon>
        <taxon>Pezizomycotina</taxon>
        <taxon>Sordariomycetes</taxon>
        <taxon>Sordariomycetidae</taxon>
        <taxon>Thyridiales</taxon>
        <taxon>Thyridiaceae</taxon>
        <taxon>Thyridium</taxon>
    </lineage>
</organism>
<keyword evidence="6" id="KW-0560">Oxidoreductase</keyword>